<dbReference type="GO" id="GO:0004114">
    <property type="term" value="F:3',5'-cyclic-nucleotide phosphodiesterase activity"/>
    <property type="evidence" value="ECO:0007669"/>
    <property type="project" value="InterPro"/>
</dbReference>
<sequence length="138" mass="15903">MSTDMAKHFEHCQAFNQHPPTYDKESEADRMLLIKVLLHAADIGNAVRPFHVNQIMSRRVHKEFEAQARDEAAAGLPITFAVDSNNPRMCAQVELNFLDYVVSPLWTRLAEVMPVFTEQLNQLKSNRRHYEELANLEP</sequence>
<feature type="domain" description="PDEase" evidence="3">
    <location>
        <begin position="1"/>
        <end position="137"/>
    </location>
</feature>
<dbReference type="Pfam" id="PF00233">
    <property type="entry name" value="PDEase_I"/>
    <property type="match status" value="1"/>
</dbReference>
<dbReference type="AlphaFoldDB" id="A0A7S3R908"/>
<evidence type="ECO:0000256" key="1">
    <source>
        <dbReference type="ARBA" id="ARBA00022723"/>
    </source>
</evidence>
<dbReference type="PANTHER" id="PTHR11347">
    <property type="entry name" value="CYCLIC NUCLEOTIDE PHOSPHODIESTERASE"/>
    <property type="match status" value="1"/>
</dbReference>
<dbReference type="SUPFAM" id="SSF109604">
    <property type="entry name" value="HD-domain/PDEase-like"/>
    <property type="match status" value="1"/>
</dbReference>
<keyword evidence="1" id="KW-0479">Metal-binding</keyword>
<dbReference type="EMBL" id="HBIP01034056">
    <property type="protein sequence ID" value="CAE0505705.1"/>
    <property type="molecule type" value="Transcribed_RNA"/>
</dbReference>
<organism evidence="4">
    <name type="scientific">Dunaliella tertiolecta</name>
    <name type="common">Green alga</name>
    <dbReference type="NCBI Taxonomy" id="3047"/>
    <lineage>
        <taxon>Eukaryota</taxon>
        <taxon>Viridiplantae</taxon>
        <taxon>Chlorophyta</taxon>
        <taxon>core chlorophytes</taxon>
        <taxon>Chlorophyceae</taxon>
        <taxon>CS clade</taxon>
        <taxon>Chlamydomonadales</taxon>
        <taxon>Dunaliellaceae</taxon>
        <taxon>Dunaliella</taxon>
    </lineage>
</organism>
<accession>A0A7S3R908</accession>
<name>A0A7S3R908_DUNTE</name>
<evidence type="ECO:0000256" key="2">
    <source>
        <dbReference type="ARBA" id="ARBA00022801"/>
    </source>
</evidence>
<protein>
    <recommendedName>
        <fullName evidence="3">PDEase domain-containing protein</fullName>
    </recommendedName>
</protein>
<evidence type="ECO:0000259" key="3">
    <source>
        <dbReference type="PROSITE" id="PS51845"/>
    </source>
</evidence>
<dbReference type="GO" id="GO:0007165">
    <property type="term" value="P:signal transduction"/>
    <property type="evidence" value="ECO:0007669"/>
    <property type="project" value="InterPro"/>
</dbReference>
<reference evidence="4" key="1">
    <citation type="submission" date="2021-01" db="EMBL/GenBank/DDBJ databases">
        <authorList>
            <person name="Corre E."/>
            <person name="Pelletier E."/>
            <person name="Niang G."/>
            <person name="Scheremetjew M."/>
            <person name="Finn R."/>
            <person name="Kale V."/>
            <person name="Holt S."/>
            <person name="Cochrane G."/>
            <person name="Meng A."/>
            <person name="Brown T."/>
            <person name="Cohen L."/>
        </authorList>
    </citation>
    <scope>NUCLEOTIDE SEQUENCE</scope>
    <source>
        <strain evidence="4">CCMP1320</strain>
    </source>
</reference>
<gene>
    <name evidence="4" type="ORF">DTER00134_LOCUS20778</name>
</gene>
<dbReference type="PROSITE" id="PS51845">
    <property type="entry name" value="PDEASE_I_2"/>
    <property type="match status" value="1"/>
</dbReference>
<evidence type="ECO:0000313" key="4">
    <source>
        <dbReference type="EMBL" id="CAE0505705.1"/>
    </source>
</evidence>
<dbReference type="Gene3D" id="1.10.1300.10">
    <property type="entry name" value="3'5'-cyclic nucleotide phosphodiesterase, catalytic domain"/>
    <property type="match status" value="1"/>
</dbReference>
<dbReference type="GO" id="GO:0046872">
    <property type="term" value="F:metal ion binding"/>
    <property type="evidence" value="ECO:0007669"/>
    <property type="project" value="UniProtKB-KW"/>
</dbReference>
<dbReference type="InterPro" id="IPR002073">
    <property type="entry name" value="PDEase_catalytic_dom"/>
</dbReference>
<keyword evidence="2" id="KW-0378">Hydrolase</keyword>
<proteinExistence type="predicted"/>
<dbReference type="InterPro" id="IPR036971">
    <property type="entry name" value="PDEase_catalytic_dom_sf"/>
</dbReference>